<dbReference type="PANTHER" id="PTHR10513:SF15">
    <property type="entry name" value="NADH DEHYDROGENASE [UBIQUINONE] 1 ALPHA SUBCOMPLEX SUBUNIT 10, MITOCHONDRIAL"/>
    <property type="match status" value="1"/>
</dbReference>
<dbReference type="Gene3D" id="3.40.50.300">
    <property type="entry name" value="P-loop containing nucleotide triphosphate hydrolases"/>
    <property type="match status" value="1"/>
</dbReference>
<gene>
    <name evidence="2" type="ORF">SBAD_LOCUS12053</name>
</gene>
<sequence length="192" mass="23306">MHQKGFITEEFYQFYKELRKALLPTIILQPHLVIYLDRPVKDCLAYIKKRNIPWENNGKVIDMTYLGTIESKYRDYLKEVDYESEILIYDWTVPGSVDSIVQDIEHLDLDTYEWHKHSKFENWSNVADEDTWCHLRHKYTHKLGIMKYFKMFPYDVPELFYPPDDFYQRDWVIKNVVCIGQIFLNRFARGMT</sequence>
<accession>A0A183J855</accession>
<organism evidence="4">
    <name type="scientific">Soboliphyme baturini</name>
    <dbReference type="NCBI Taxonomy" id="241478"/>
    <lineage>
        <taxon>Eukaryota</taxon>
        <taxon>Metazoa</taxon>
        <taxon>Ecdysozoa</taxon>
        <taxon>Nematoda</taxon>
        <taxon>Enoplea</taxon>
        <taxon>Dorylaimia</taxon>
        <taxon>Dioctophymatida</taxon>
        <taxon>Dioctophymatoidea</taxon>
        <taxon>Soboliphymatidae</taxon>
        <taxon>Soboliphyme</taxon>
    </lineage>
</organism>
<name>A0A183J855_9BILA</name>
<dbReference type="EMBL" id="UZAM01016864">
    <property type="protein sequence ID" value="VDP45049.1"/>
    <property type="molecule type" value="Genomic_DNA"/>
</dbReference>
<evidence type="ECO:0000313" key="3">
    <source>
        <dbReference type="Proteomes" id="UP000270296"/>
    </source>
</evidence>
<keyword evidence="3" id="KW-1185">Reference proteome</keyword>
<dbReference type="GO" id="GO:0005739">
    <property type="term" value="C:mitochondrion"/>
    <property type="evidence" value="ECO:0007669"/>
    <property type="project" value="GOC"/>
</dbReference>
<dbReference type="AlphaFoldDB" id="A0A183J855"/>
<dbReference type="Pfam" id="PF01712">
    <property type="entry name" value="dNK"/>
    <property type="match status" value="1"/>
</dbReference>
<dbReference type="PANTHER" id="PTHR10513">
    <property type="entry name" value="DEOXYNUCLEOSIDE KINASE"/>
    <property type="match status" value="1"/>
</dbReference>
<dbReference type="InterPro" id="IPR027417">
    <property type="entry name" value="P-loop_NTPase"/>
</dbReference>
<reference evidence="2 3" key="2">
    <citation type="submission" date="2018-11" db="EMBL/GenBank/DDBJ databases">
        <authorList>
            <consortium name="Pathogen Informatics"/>
        </authorList>
    </citation>
    <scope>NUCLEOTIDE SEQUENCE [LARGE SCALE GENOMIC DNA]</scope>
</reference>
<dbReference type="Proteomes" id="UP000270296">
    <property type="component" value="Unassembled WGS sequence"/>
</dbReference>
<dbReference type="GO" id="GO:0006120">
    <property type="term" value="P:mitochondrial electron transport, NADH to ubiquinone"/>
    <property type="evidence" value="ECO:0007669"/>
    <property type="project" value="TreeGrafter"/>
</dbReference>
<evidence type="ECO:0000313" key="4">
    <source>
        <dbReference type="WBParaSite" id="SBAD_0001245701-mRNA-1"/>
    </source>
</evidence>
<dbReference type="SUPFAM" id="SSF52540">
    <property type="entry name" value="P-loop containing nucleoside triphosphate hydrolases"/>
    <property type="match status" value="1"/>
</dbReference>
<protein>
    <submittedName>
        <fullName evidence="4">DNK domain-containing protein</fullName>
    </submittedName>
</protein>
<feature type="domain" description="Deoxynucleoside kinase" evidence="1">
    <location>
        <begin position="2"/>
        <end position="123"/>
    </location>
</feature>
<evidence type="ECO:0000313" key="2">
    <source>
        <dbReference type="EMBL" id="VDP45049.1"/>
    </source>
</evidence>
<dbReference type="OrthoDB" id="17400at2759"/>
<dbReference type="InterPro" id="IPR031314">
    <property type="entry name" value="DNK_dom"/>
</dbReference>
<dbReference type="InterPro" id="IPR050566">
    <property type="entry name" value="Deoxyribonucleoside_kinase"/>
</dbReference>
<reference evidence="4" key="1">
    <citation type="submission" date="2016-06" db="UniProtKB">
        <authorList>
            <consortium name="WormBaseParasite"/>
        </authorList>
    </citation>
    <scope>IDENTIFICATION</scope>
</reference>
<proteinExistence type="predicted"/>
<dbReference type="WBParaSite" id="SBAD_0001245701-mRNA-1">
    <property type="protein sequence ID" value="SBAD_0001245701-mRNA-1"/>
    <property type="gene ID" value="SBAD_0001245701"/>
</dbReference>
<evidence type="ECO:0000259" key="1">
    <source>
        <dbReference type="Pfam" id="PF01712"/>
    </source>
</evidence>